<dbReference type="PROSITE" id="PS00798">
    <property type="entry name" value="ALDOKETO_REDUCTASE_1"/>
    <property type="match status" value="1"/>
</dbReference>
<dbReference type="PRINTS" id="PR00069">
    <property type="entry name" value="ALDKETRDTASE"/>
</dbReference>
<dbReference type="CDD" id="cd19071">
    <property type="entry name" value="AKR_AKR1-5-like"/>
    <property type="match status" value="1"/>
</dbReference>
<feature type="active site" description="Proton donor" evidence="4">
    <location>
        <position position="52"/>
    </location>
</feature>
<dbReference type="PIRSF" id="PIRSF000097">
    <property type="entry name" value="AKR"/>
    <property type="match status" value="1"/>
</dbReference>
<dbReference type="SUPFAM" id="SSF51430">
    <property type="entry name" value="NAD(P)-linked oxidoreductase"/>
    <property type="match status" value="1"/>
</dbReference>
<evidence type="ECO:0000256" key="3">
    <source>
        <dbReference type="ARBA" id="ARBA00023002"/>
    </source>
</evidence>
<dbReference type="InterPro" id="IPR023210">
    <property type="entry name" value="NADP_OxRdtase_dom"/>
</dbReference>
<evidence type="ECO:0000256" key="1">
    <source>
        <dbReference type="ARBA" id="ARBA00007905"/>
    </source>
</evidence>
<evidence type="ECO:0000256" key="5">
    <source>
        <dbReference type="PIRSR" id="PIRSR000097-2"/>
    </source>
</evidence>
<dbReference type="Pfam" id="PF00248">
    <property type="entry name" value="Aldo_ket_red"/>
    <property type="match status" value="1"/>
</dbReference>
<dbReference type="GO" id="GO:0016616">
    <property type="term" value="F:oxidoreductase activity, acting on the CH-OH group of donors, NAD or NADP as acceptor"/>
    <property type="evidence" value="ECO:0007669"/>
    <property type="project" value="UniProtKB-ARBA"/>
</dbReference>
<accession>A0AAE0DHY5</accession>
<comment type="caution">
    <text evidence="8">The sequence shown here is derived from an EMBL/GenBank/DDBJ whole genome shotgun (WGS) entry which is preliminary data.</text>
</comment>
<proteinExistence type="inferred from homology"/>
<keyword evidence="2" id="KW-0521">NADP</keyword>
<organism evidence="8 9">
    <name type="scientific">Lepraria neglecta</name>
    <dbReference type="NCBI Taxonomy" id="209136"/>
    <lineage>
        <taxon>Eukaryota</taxon>
        <taxon>Fungi</taxon>
        <taxon>Dikarya</taxon>
        <taxon>Ascomycota</taxon>
        <taxon>Pezizomycotina</taxon>
        <taxon>Lecanoromycetes</taxon>
        <taxon>OSLEUM clade</taxon>
        <taxon>Lecanoromycetidae</taxon>
        <taxon>Lecanorales</taxon>
        <taxon>Lecanorineae</taxon>
        <taxon>Stereocaulaceae</taxon>
        <taxon>Lepraria</taxon>
    </lineage>
</organism>
<dbReference type="PANTHER" id="PTHR43827">
    <property type="entry name" value="2,5-DIKETO-D-GLUCONIC ACID REDUCTASE"/>
    <property type="match status" value="1"/>
</dbReference>
<evidence type="ECO:0000259" key="7">
    <source>
        <dbReference type="Pfam" id="PF00248"/>
    </source>
</evidence>
<evidence type="ECO:0000313" key="8">
    <source>
        <dbReference type="EMBL" id="KAK3170259.1"/>
    </source>
</evidence>
<feature type="domain" description="NADP-dependent oxidoreductase" evidence="7">
    <location>
        <begin position="36"/>
        <end position="273"/>
    </location>
</feature>
<dbReference type="AlphaFoldDB" id="A0AAE0DHY5"/>
<dbReference type="InterPro" id="IPR018170">
    <property type="entry name" value="Aldo/ket_reductase_CS"/>
</dbReference>
<sequence>MSPLDIQSACTLNDGNRIPYLGLGVYASSTCTKACLTSFDEGYRHIDTAELYGNEAEVGVITFIQLPALLLDNCLPRSSIFVTSKVWDNKHTRQETLKAVSESLNCMQLEQIDLYLIHNPRSGPTGRHQAWLGLQDALREKKVKSIGVSNFTPAHIQNLMKSDGVTVKPAVNQIEFHPWNQQKTIVEYCKKEGIAMQAYSPLARGQRLGENSVISEVAKKHGKTPAQVLLRWILQHGVIAIPKSEDPGRIRENAAIYDFQLDDEDLSEIAKLDAGQDGNVGDWNPWEHE</sequence>
<comment type="similarity">
    <text evidence="1">Belongs to the aldo/keto reductase family.</text>
</comment>
<feature type="site" description="Lowers pKa of active site Tyr" evidence="6">
    <location>
        <position position="85"/>
    </location>
</feature>
<dbReference type="InterPro" id="IPR036812">
    <property type="entry name" value="NAD(P)_OxRdtase_dom_sf"/>
</dbReference>
<dbReference type="Gene3D" id="3.20.20.100">
    <property type="entry name" value="NADP-dependent oxidoreductase domain"/>
    <property type="match status" value="1"/>
</dbReference>
<feature type="binding site" evidence="5">
    <location>
        <position position="118"/>
    </location>
    <ligand>
        <name>substrate</name>
    </ligand>
</feature>
<dbReference type="Proteomes" id="UP001276659">
    <property type="component" value="Unassembled WGS sequence"/>
</dbReference>
<dbReference type="FunFam" id="3.20.20.100:FF:000015">
    <property type="entry name" value="Oxidoreductase, aldo/keto reductase family"/>
    <property type="match status" value="1"/>
</dbReference>
<name>A0AAE0DHY5_9LECA</name>
<evidence type="ECO:0000256" key="4">
    <source>
        <dbReference type="PIRSR" id="PIRSR000097-1"/>
    </source>
</evidence>
<keyword evidence="9" id="KW-1185">Reference proteome</keyword>
<dbReference type="InterPro" id="IPR020471">
    <property type="entry name" value="AKR"/>
</dbReference>
<evidence type="ECO:0000313" key="9">
    <source>
        <dbReference type="Proteomes" id="UP001276659"/>
    </source>
</evidence>
<dbReference type="PANTHER" id="PTHR43827:SF3">
    <property type="entry name" value="NADP-DEPENDENT OXIDOREDUCTASE DOMAIN-CONTAINING PROTEIN"/>
    <property type="match status" value="1"/>
</dbReference>
<gene>
    <name evidence="8" type="ORF">OEA41_009646</name>
</gene>
<reference evidence="8" key="1">
    <citation type="submission" date="2022-11" db="EMBL/GenBank/DDBJ databases">
        <title>Chromosomal genome sequence assembly and mating type (MAT) locus characterization of the leprose asexual lichenized fungus Lepraria neglecta (Nyl.) Erichsen.</title>
        <authorList>
            <person name="Allen J.L."/>
            <person name="Pfeffer B."/>
        </authorList>
    </citation>
    <scope>NUCLEOTIDE SEQUENCE</scope>
    <source>
        <strain evidence="8">Allen 5258</strain>
    </source>
</reference>
<dbReference type="PROSITE" id="PS00062">
    <property type="entry name" value="ALDOKETO_REDUCTASE_2"/>
    <property type="match status" value="1"/>
</dbReference>
<evidence type="ECO:0000256" key="2">
    <source>
        <dbReference type="ARBA" id="ARBA00022857"/>
    </source>
</evidence>
<keyword evidence="3" id="KW-0560">Oxidoreductase</keyword>
<dbReference type="EMBL" id="JASNWA010000009">
    <property type="protein sequence ID" value="KAK3170259.1"/>
    <property type="molecule type" value="Genomic_DNA"/>
</dbReference>
<evidence type="ECO:0000256" key="6">
    <source>
        <dbReference type="PIRSR" id="PIRSR000097-3"/>
    </source>
</evidence>
<protein>
    <recommendedName>
        <fullName evidence="7">NADP-dependent oxidoreductase domain-containing protein</fullName>
    </recommendedName>
</protein>